<dbReference type="InterPro" id="IPR045152">
    <property type="entry name" value="EDC4-like"/>
</dbReference>
<keyword evidence="2" id="KW-0963">Cytoplasm</keyword>
<reference evidence="6" key="1">
    <citation type="journal article" date="2017" name="Gigascience">
        <title>The genome draft of coconut (Cocos nucifera).</title>
        <authorList>
            <person name="Xiao Y."/>
            <person name="Xu P."/>
            <person name="Fan H."/>
            <person name="Baudouin L."/>
            <person name="Xia W."/>
            <person name="Bocs S."/>
            <person name="Xu J."/>
            <person name="Li Q."/>
            <person name="Guo A."/>
            <person name="Zhou L."/>
            <person name="Li J."/>
            <person name="Wu Y."/>
            <person name="Ma Z."/>
            <person name="Armero A."/>
            <person name="Issali A.E."/>
            <person name="Liu N."/>
            <person name="Peng M."/>
            <person name="Yang Y."/>
        </authorList>
    </citation>
    <scope>NUCLEOTIDE SEQUENCE</scope>
    <source>
        <tissue evidence="6">Spear leaf of Hainan Tall coconut</tissue>
    </source>
</reference>
<reference evidence="6" key="2">
    <citation type="submission" date="2019-07" db="EMBL/GenBank/DDBJ databases">
        <authorList>
            <person name="Yang Y."/>
            <person name="Bocs S."/>
            <person name="Baudouin L."/>
        </authorList>
    </citation>
    <scope>NUCLEOTIDE SEQUENCE</scope>
    <source>
        <tissue evidence="6">Spear leaf of Hainan Tall coconut</tissue>
    </source>
</reference>
<evidence type="ECO:0000256" key="1">
    <source>
        <dbReference type="ARBA" id="ARBA00004496"/>
    </source>
</evidence>
<proteinExistence type="predicted"/>
<keyword evidence="4" id="KW-0677">Repeat</keyword>
<evidence type="ECO:0000256" key="3">
    <source>
        <dbReference type="ARBA" id="ARBA00022574"/>
    </source>
</evidence>
<evidence type="ECO:0000256" key="4">
    <source>
        <dbReference type="ARBA" id="ARBA00022737"/>
    </source>
</evidence>
<dbReference type="InterPro" id="IPR049404">
    <property type="entry name" value="EDC4_C"/>
</dbReference>
<protein>
    <recommendedName>
        <fullName evidence="5">Enhancer of mRNA-decapping protein 4 C-terminal domain-containing protein</fullName>
    </recommendedName>
</protein>
<gene>
    <name evidence="6" type="ORF">COCNU_14G002900</name>
</gene>
<dbReference type="EMBL" id="CM017885">
    <property type="protein sequence ID" value="KAG1367822.1"/>
    <property type="molecule type" value="Genomic_DNA"/>
</dbReference>
<comment type="caution">
    <text evidence="6">The sequence shown here is derived from an EMBL/GenBank/DDBJ whole genome shotgun (WGS) entry which is preliminary data.</text>
</comment>
<dbReference type="Gene3D" id="1.10.220.100">
    <property type="entry name" value="conserved c-terminal region of ge- 1"/>
    <property type="match status" value="1"/>
</dbReference>
<evidence type="ECO:0000259" key="5">
    <source>
        <dbReference type="Pfam" id="PF21289"/>
    </source>
</evidence>
<dbReference type="GO" id="GO:0031087">
    <property type="term" value="P:deadenylation-independent decapping of nuclear-transcribed mRNA"/>
    <property type="evidence" value="ECO:0007669"/>
    <property type="project" value="InterPro"/>
</dbReference>
<name>A0A8K0IU86_COCNU</name>
<dbReference type="GO" id="GO:0000932">
    <property type="term" value="C:P-body"/>
    <property type="evidence" value="ECO:0007669"/>
    <property type="project" value="TreeGrafter"/>
</dbReference>
<organism evidence="6 7">
    <name type="scientific">Cocos nucifera</name>
    <name type="common">Coconut palm</name>
    <dbReference type="NCBI Taxonomy" id="13894"/>
    <lineage>
        <taxon>Eukaryota</taxon>
        <taxon>Viridiplantae</taxon>
        <taxon>Streptophyta</taxon>
        <taxon>Embryophyta</taxon>
        <taxon>Tracheophyta</taxon>
        <taxon>Spermatophyta</taxon>
        <taxon>Magnoliopsida</taxon>
        <taxon>Liliopsida</taxon>
        <taxon>Arecaceae</taxon>
        <taxon>Arecoideae</taxon>
        <taxon>Cocoseae</taxon>
        <taxon>Attaleinae</taxon>
        <taxon>Cocos</taxon>
    </lineage>
</organism>
<dbReference type="Proteomes" id="UP000797356">
    <property type="component" value="Chromosome 14"/>
</dbReference>
<keyword evidence="3" id="KW-0853">WD repeat</keyword>
<dbReference type="InterPro" id="IPR044938">
    <property type="entry name" value="EDC4_C_sf"/>
</dbReference>
<comment type="subcellular location">
    <subcellularLocation>
        <location evidence="1">Cytoplasm</location>
    </subcellularLocation>
</comment>
<feature type="domain" description="Enhancer of mRNA-decapping protein 4 C-terminal" evidence="5">
    <location>
        <begin position="5"/>
        <end position="68"/>
    </location>
</feature>
<keyword evidence="7" id="KW-1185">Reference proteome</keyword>
<dbReference type="PANTHER" id="PTHR15598">
    <property type="entry name" value="ENHANCER OF MRNA-DECAPPING PROTEIN 4"/>
    <property type="match status" value="1"/>
</dbReference>
<sequence>MGFQVDLHAICSTVPLPLNQGVPLALLQQLAYDTSNETSRKVGWMIHVAVAINPTDPMIMVHVRRYLSRSMTYWLIKNRFPQPQHLKLPTSD</sequence>
<dbReference type="PANTHER" id="PTHR15598:SF5">
    <property type="entry name" value="ENHANCER OF MRNA-DECAPPING PROTEIN 4"/>
    <property type="match status" value="1"/>
</dbReference>
<accession>A0A8K0IU86</accession>
<dbReference type="AlphaFoldDB" id="A0A8K0IU86"/>
<dbReference type="Pfam" id="PF21289">
    <property type="entry name" value="EDC4_C"/>
    <property type="match status" value="1"/>
</dbReference>
<evidence type="ECO:0000313" key="7">
    <source>
        <dbReference type="Proteomes" id="UP000797356"/>
    </source>
</evidence>
<evidence type="ECO:0000313" key="6">
    <source>
        <dbReference type="EMBL" id="KAG1367822.1"/>
    </source>
</evidence>
<evidence type="ECO:0000256" key="2">
    <source>
        <dbReference type="ARBA" id="ARBA00022490"/>
    </source>
</evidence>
<dbReference type="OrthoDB" id="21128at2759"/>